<name>A0AAV6S0J6_SOLSE</name>
<organism evidence="1 2">
    <name type="scientific">Solea senegalensis</name>
    <name type="common">Senegalese sole</name>
    <dbReference type="NCBI Taxonomy" id="28829"/>
    <lineage>
        <taxon>Eukaryota</taxon>
        <taxon>Metazoa</taxon>
        <taxon>Chordata</taxon>
        <taxon>Craniata</taxon>
        <taxon>Vertebrata</taxon>
        <taxon>Euteleostomi</taxon>
        <taxon>Actinopterygii</taxon>
        <taxon>Neopterygii</taxon>
        <taxon>Teleostei</taxon>
        <taxon>Neoteleostei</taxon>
        <taxon>Acanthomorphata</taxon>
        <taxon>Carangaria</taxon>
        <taxon>Pleuronectiformes</taxon>
        <taxon>Pleuronectoidei</taxon>
        <taxon>Soleidae</taxon>
        <taxon>Solea</taxon>
    </lineage>
</organism>
<comment type="caution">
    <text evidence="1">The sequence shown here is derived from an EMBL/GenBank/DDBJ whole genome shotgun (WGS) entry which is preliminary data.</text>
</comment>
<dbReference type="AlphaFoldDB" id="A0AAV6S0J6"/>
<keyword evidence="2" id="KW-1185">Reference proteome</keyword>
<sequence>MANVKVAIRVRPLNTREGVDGGRLAVQVEDKVIRIQNAKVSFSFEVSRAELMFWTLILIDWVNWEFAFISHSNRMFTALDQPFPA</sequence>
<dbReference type="EMBL" id="JAGKHQ010000008">
    <property type="protein sequence ID" value="KAG7511195.1"/>
    <property type="molecule type" value="Genomic_DNA"/>
</dbReference>
<dbReference type="Proteomes" id="UP000693946">
    <property type="component" value="Linkage Group LG16"/>
</dbReference>
<gene>
    <name evidence="1" type="ORF">JOB18_043107</name>
</gene>
<proteinExistence type="predicted"/>
<reference evidence="1 2" key="1">
    <citation type="journal article" date="2021" name="Sci. Rep.">
        <title>Chromosome anchoring in Senegalese sole (Solea senegalensis) reveals sex-associated markers and genome rearrangements in flatfish.</title>
        <authorList>
            <person name="Guerrero-Cozar I."/>
            <person name="Gomez-Garrido J."/>
            <person name="Berbel C."/>
            <person name="Martinez-Blanch J.F."/>
            <person name="Alioto T."/>
            <person name="Claros M.G."/>
            <person name="Gagnaire P.A."/>
            <person name="Manchado M."/>
        </authorList>
    </citation>
    <scope>NUCLEOTIDE SEQUENCE [LARGE SCALE GENOMIC DNA]</scope>
    <source>
        <strain evidence="1">Sse05_10M</strain>
    </source>
</reference>
<evidence type="ECO:0000313" key="2">
    <source>
        <dbReference type="Proteomes" id="UP000693946"/>
    </source>
</evidence>
<protein>
    <submittedName>
        <fullName evidence="1">StAR-related lipid transfer 9</fullName>
    </submittedName>
</protein>
<evidence type="ECO:0000313" key="1">
    <source>
        <dbReference type="EMBL" id="KAG7511195.1"/>
    </source>
</evidence>
<accession>A0AAV6S0J6</accession>